<sequence>MNHLSLFSGKELHGDSERSSALVNGAQGPDIFYHNQRTMPSGLLIGSLLHRRGYGSVSAAMLEYLLLEECSPLSPEAIYLYGFISHGVMDRIMHPYINYFSGWINDDDNSRMYRDCHPFFERIIDTALAVSVPSSYGADDMMWSIRGNRPRHYSGNMFSAMFDRGETMHPGIHRMLSHGLRSVFSRLRNDGKLETRIQNAYADSRGFYRFCEEAKATPEASAPQASVPQTSVPETSGTEPGGTVSLSKRGSADAPAEGKHGWEDPGASRRWKALSHPDRLPDGPDYANLNRSTWYDPCDGEKPRREGLGELYARSLREAAGVLGPIISILQGADPPDHYPGVPDSVGDHGLRSSLSGETPCTMVHMDPLPLYKMLEPGEDLPGSPEDVETLFAPLRKRIR</sequence>
<evidence type="ECO:0000256" key="1">
    <source>
        <dbReference type="SAM" id="MobiDB-lite"/>
    </source>
</evidence>
<dbReference type="eggNOG" id="ENOG502ZACX">
    <property type="taxonomic scope" value="Bacteria"/>
</dbReference>
<feature type="compositionally biased region" description="Basic and acidic residues" evidence="1">
    <location>
        <begin position="256"/>
        <end position="267"/>
    </location>
</feature>
<organism evidence="2 3">
    <name type="scientific">Salinispira pacifica</name>
    <dbReference type="NCBI Taxonomy" id="1307761"/>
    <lineage>
        <taxon>Bacteria</taxon>
        <taxon>Pseudomonadati</taxon>
        <taxon>Spirochaetota</taxon>
        <taxon>Spirochaetia</taxon>
        <taxon>Spirochaetales</taxon>
        <taxon>Spirochaetaceae</taxon>
        <taxon>Salinispira</taxon>
    </lineage>
</organism>
<proteinExistence type="predicted"/>
<evidence type="ECO:0008006" key="4">
    <source>
        <dbReference type="Google" id="ProtNLM"/>
    </source>
</evidence>
<dbReference type="PATRIC" id="fig|1307761.3.peg.2465"/>
<dbReference type="Proteomes" id="UP000018680">
    <property type="component" value="Chromosome"/>
</dbReference>
<evidence type="ECO:0000313" key="3">
    <source>
        <dbReference type="Proteomes" id="UP000018680"/>
    </source>
</evidence>
<dbReference type="HOGENOM" id="CLU_688655_0_0_12"/>
<feature type="region of interest" description="Disordered" evidence="1">
    <location>
        <begin position="218"/>
        <end position="284"/>
    </location>
</feature>
<dbReference type="STRING" id="1307761.L21SP2_2473"/>
<dbReference type="RefSeq" id="WP_024268729.1">
    <property type="nucleotide sequence ID" value="NC_023035.1"/>
</dbReference>
<dbReference type="OrthoDB" id="9810528at2"/>
<reference evidence="2 3" key="1">
    <citation type="journal article" date="2015" name="Stand. Genomic Sci.">
        <title>Complete genome sequence and description of Salinispira pacifica gen. nov., sp. nov., a novel spirochaete isolated form a hypersaline microbial mat.</title>
        <authorList>
            <person name="Ben Hania W."/>
            <person name="Joseph M."/>
            <person name="Schumann P."/>
            <person name="Bunk B."/>
            <person name="Fiebig A."/>
            <person name="Sproer C."/>
            <person name="Klenk H.P."/>
            <person name="Fardeau M.L."/>
            <person name="Spring S."/>
        </authorList>
    </citation>
    <scope>NUCLEOTIDE SEQUENCE [LARGE SCALE GENOMIC DNA]</scope>
    <source>
        <strain evidence="2 3">L21-RPul-D2</strain>
    </source>
</reference>
<dbReference type="KEGG" id="slr:L21SP2_2473"/>
<protein>
    <recommendedName>
        <fullName evidence="4">Phospholipase C/D domain-containing protein</fullName>
    </recommendedName>
</protein>
<keyword evidence="3" id="KW-1185">Reference proteome</keyword>
<dbReference type="EMBL" id="CP006939">
    <property type="protein sequence ID" value="AHC15826.1"/>
    <property type="molecule type" value="Genomic_DNA"/>
</dbReference>
<gene>
    <name evidence="2" type="ORF">L21SP2_2473</name>
</gene>
<accession>V5WKV5</accession>
<dbReference type="AlphaFoldDB" id="V5WKV5"/>
<name>V5WKV5_9SPIO</name>
<evidence type="ECO:0000313" key="2">
    <source>
        <dbReference type="EMBL" id="AHC15826.1"/>
    </source>
</evidence>
<feature type="compositionally biased region" description="Polar residues" evidence="1">
    <location>
        <begin position="223"/>
        <end position="248"/>
    </location>
</feature>